<accession>A0A3B9QV76</accession>
<name>A0A3B9QV76_9CORY</name>
<gene>
    <name evidence="1" type="ORF">DCL06_08680</name>
</gene>
<dbReference type="AlphaFoldDB" id="A0A3B9QV76"/>
<comment type="caution">
    <text evidence="1">The sequence shown here is derived from an EMBL/GenBank/DDBJ whole genome shotgun (WGS) entry which is preliminary data.</text>
</comment>
<dbReference type="Proteomes" id="UP000260925">
    <property type="component" value="Unassembled WGS sequence"/>
</dbReference>
<sequence>MTTPEDSADRPVLIPELVSLDAGLPADKDVVLNALAVLQVDAGRATDATVLLGDIHAREAQA</sequence>
<organism evidence="1 2">
    <name type="scientific">Corynebacterium variabile</name>
    <dbReference type="NCBI Taxonomy" id="1727"/>
    <lineage>
        <taxon>Bacteria</taxon>
        <taxon>Bacillati</taxon>
        <taxon>Actinomycetota</taxon>
        <taxon>Actinomycetes</taxon>
        <taxon>Mycobacteriales</taxon>
        <taxon>Corynebacteriaceae</taxon>
        <taxon>Corynebacterium</taxon>
    </lineage>
</organism>
<proteinExistence type="predicted"/>
<protein>
    <submittedName>
        <fullName evidence="1">Uncharacterized protein</fullName>
    </submittedName>
</protein>
<evidence type="ECO:0000313" key="1">
    <source>
        <dbReference type="EMBL" id="HAF72896.1"/>
    </source>
</evidence>
<evidence type="ECO:0000313" key="2">
    <source>
        <dbReference type="Proteomes" id="UP000260925"/>
    </source>
</evidence>
<reference evidence="1 2" key="1">
    <citation type="journal article" date="2018" name="Nat. Biotechnol.">
        <title>A standardized bacterial taxonomy based on genome phylogeny substantially revises the tree of life.</title>
        <authorList>
            <person name="Parks D.H."/>
            <person name="Chuvochina M."/>
            <person name="Waite D.W."/>
            <person name="Rinke C."/>
            <person name="Skarshewski A."/>
            <person name="Chaumeil P.A."/>
            <person name="Hugenholtz P."/>
        </authorList>
    </citation>
    <scope>NUCLEOTIDE SEQUENCE [LARGE SCALE GENOMIC DNA]</scope>
    <source>
        <strain evidence="1">UBA9851</strain>
    </source>
</reference>
<feature type="non-terminal residue" evidence="1">
    <location>
        <position position="62"/>
    </location>
</feature>
<dbReference type="EMBL" id="DMDD01000205">
    <property type="protein sequence ID" value="HAF72896.1"/>
    <property type="molecule type" value="Genomic_DNA"/>
</dbReference>